<evidence type="ECO:0000256" key="1">
    <source>
        <dbReference type="ARBA" id="ARBA00004496"/>
    </source>
</evidence>
<dbReference type="InParanoid" id="F0ZJI6"/>
<dbReference type="OMA" id="GDICANT"/>
<dbReference type="RefSeq" id="XP_003287581.1">
    <property type="nucleotide sequence ID" value="XM_003287533.1"/>
</dbReference>
<dbReference type="KEGG" id="dpp:DICPUDRAFT_78427"/>
<dbReference type="VEuPathDB" id="AmoebaDB:DICPUDRAFT_78427"/>
<comment type="subcellular location">
    <subcellularLocation>
        <location evidence="1">Cytoplasm</location>
    </subcellularLocation>
</comment>
<dbReference type="GeneID" id="10500522"/>
<evidence type="ECO:0008006" key="6">
    <source>
        <dbReference type="Google" id="ProtNLM"/>
    </source>
</evidence>
<gene>
    <name evidence="4" type="ORF">DICPUDRAFT_78427</name>
</gene>
<dbReference type="eggNOG" id="ENOG502RHIB">
    <property type="taxonomic scope" value="Eukaryota"/>
</dbReference>
<accession>F0ZJI6</accession>
<keyword evidence="3" id="KW-0963">Cytoplasm</keyword>
<name>F0ZJI6_DICPU</name>
<dbReference type="GO" id="GO:0007266">
    <property type="term" value="P:Rho protein signal transduction"/>
    <property type="evidence" value="ECO:0000318"/>
    <property type="project" value="GO_Central"/>
</dbReference>
<dbReference type="EMBL" id="GL871043">
    <property type="protein sequence ID" value="EGC35927.1"/>
    <property type="molecule type" value="Genomic_DNA"/>
</dbReference>
<dbReference type="OrthoDB" id="1683373at2759"/>
<evidence type="ECO:0000313" key="4">
    <source>
        <dbReference type="EMBL" id="EGC35927.1"/>
    </source>
</evidence>
<keyword evidence="5" id="KW-1185">Reference proteome</keyword>
<reference evidence="5" key="1">
    <citation type="journal article" date="2011" name="Genome Biol.">
        <title>Comparative genomics of the social amoebae Dictyostelium discoideum and Dictyostelium purpureum.</title>
        <authorList>
            <consortium name="US DOE Joint Genome Institute (JGI-PGF)"/>
            <person name="Sucgang R."/>
            <person name="Kuo A."/>
            <person name="Tian X."/>
            <person name="Salerno W."/>
            <person name="Parikh A."/>
            <person name="Feasley C.L."/>
            <person name="Dalin E."/>
            <person name="Tu H."/>
            <person name="Huang E."/>
            <person name="Barry K."/>
            <person name="Lindquist E."/>
            <person name="Shapiro H."/>
            <person name="Bruce D."/>
            <person name="Schmutz J."/>
            <person name="Salamov A."/>
            <person name="Fey P."/>
            <person name="Gaudet P."/>
            <person name="Anjard C."/>
            <person name="Babu M.M."/>
            <person name="Basu S."/>
            <person name="Bushmanova Y."/>
            <person name="van der Wel H."/>
            <person name="Katoh-Kurasawa M."/>
            <person name="Dinh C."/>
            <person name="Coutinho P.M."/>
            <person name="Saito T."/>
            <person name="Elias M."/>
            <person name="Schaap P."/>
            <person name="Kay R.R."/>
            <person name="Henrissat B."/>
            <person name="Eichinger L."/>
            <person name="Rivero F."/>
            <person name="Putnam N.H."/>
            <person name="West C.M."/>
            <person name="Loomis W.F."/>
            <person name="Chisholm R.L."/>
            <person name="Shaulsky G."/>
            <person name="Strassmann J.E."/>
            <person name="Queller D.C."/>
            <person name="Kuspa A."/>
            <person name="Grigoriev I.V."/>
        </authorList>
    </citation>
    <scope>NUCLEOTIDE SEQUENCE [LARGE SCALE GENOMIC DNA]</scope>
    <source>
        <strain evidence="5">QSDP1</strain>
    </source>
</reference>
<dbReference type="GO" id="GO:0005094">
    <property type="term" value="F:Rho GDP-dissociation inhibitor activity"/>
    <property type="evidence" value="ECO:0000318"/>
    <property type="project" value="GO_Central"/>
</dbReference>
<evidence type="ECO:0000313" key="5">
    <source>
        <dbReference type="Proteomes" id="UP000001064"/>
    </source>
</evidence>
<dbReference type="GO" id="GO:0016020">
    <property type="term" value="C:membrane"/>
    <property type="evidence" value="ECO:0000318"/>
    <property type="project" value="GO_Central"/>
</dbReference>
<dbReference type="Proteomes" id="UP000001064">
    <property type="component" value="Unassembled WGS sequence"/>
</dbReference>
<protein>
    <recommendedName>
        <fullName evidence="6">Rho GDP-dissociation inhibitor</fullName>
    </recommendedName>
</protein>
<dbReference type="FunFam" id="2.70.50.30:FF:000014">
    <property type="match status" value="1"/>
</dbReference>
<evidence type="ECO:0000256" key="2">
    <source>
        <dbReference type="ARBA" id="ARBA00009758"/>
    </source>
</evidence>
<dbReference type="GO" id="GO:0005829">
    <property type="term" value="C:cytosol"/>
    <property type="evidence" value="ECO:0000318"/>
    <property type="project" value="GO_Central"/>
</dbReference>
<dbReference type="AlphaFoldDB" id="F0ZJI6"/>
<dbReference type="InterPro" id="IPR014756">
    <property type="entry name" value="Ig_E-set"/>
</dbReference>
<dbReference type="InterPro" id="IPR024792">
    <property type="entry name" value="RhoGDI_dom_sf"/>
</dbReference>
<dbReference type="STRING" id="5786.F0ZJI6"/>
<organism evidence="4 5">
    <name type="scientific">Dictyostelium purpureum</name>
    <name type="common">Slime mold</name>
    <dbReference type="NCBI Taxonomy" id="5786"/>
    <lineage>
        <taxon>Eukaryota</taxon>
        <taxon>Amoebozoa</taxon>
        <taxon>Evosea</taxon>
        <taxon>Eumycetozoa</taxon>
        <taxon>Dictyostelia</taxon>
        <taxon>Dictyosteliales</taxon>
        <taxon>Dictyosteliaceae</taxon>
        <taxon>Dictyostelium</taxon>
    </lineage>
</organism>
<dbReference type="Gene3D" id="2.70.50.30">
    <property type="entry name" value="Coagulation Factor XIII, subunit A, domain 1"/>
    <property type="match status" value="1"/>
</dbReference>
<proteinExistence type="inferred from homology"/>
<comment type="similarity">
    <text evidence="2">Belongs to the Rho GDI family.</text>
</comment>
<dbReference type="FunCoup" id="F0ZJI6">
    <property type="interactions" value="793"/>
</dbReference>
<dbReference type="SUPFAM" id="SSF81296">
    <property type="entry name" value="E set domains"/>
    <property type="match status" value="1"/>
</dbReference>
<sequence length="153" mass="17493">MIHNNTKICFKKFEVIFEERPEGTELTIPIEVGSGRVDITSKPFNAKGGCHYKIILGYMVSEPLNDLQIHIHTFKKSMPFGRDVQKIGEVHGNSNNLEFLFPSFGWEQPSSQSSSMGEYTIKMYFKDGKDNELATFFYSFNVTPDWVNVLPTN</sequence>
<evidence type="ECO:0000256" key="3">
    <source>
        <dbReference type="ARBA" id="ARBA00022490"/>
    </source>
</evidence>